<gene>
    <name evidence="1" type="ORF">J437_LFUL008104</name>
</gene>
<accession>A0A8K0K124</accession>
<protein>
    <submittedName>
        <fullName evidence="1">Uncharacterized protein</fullName>
    </submittedName>
</protein>
<keyword evidence="2" id="KW-1185">Reference proteome</keyword>
<proteinExistence type="predicted"/>
<dbReference type="EMBL" id="KZ308249">
    <property type="protein sequence ID" value="KAG8225719.1"/>
    <property type="molecule type" value="Genomic_DNA"/>
</dbReference>
<dbReference type="AlphaFoldDB" id="A0A8K0K124"/>
<evidence type="ECO:0000313" key="2">
    <source>
        <dbReference type="Proteomes" id="UP000792457"/>
    </source>
</evidence>
<reference evidence="1" key="2">
    <citation type="submission" date="2017-10" db="EMBL/GenBank/DDBJ databases">
        <title>Ladona fulva Genome sequencing and assembly.</title>
        <authorList>
            <person name="Murali S."/>
            <person name="Richards S."/>
            <person name="Bandaranaike D."/>
            <person name="Bellair M."/>
            <person name="Blankenburg K."/>
            <person name="Chao H."/>
            <person name="Dinh H."/>
            <person name="Doddapaneni H."/>
            <person name="Dugan-Rocha S."/>
            <person name="Elkadiri S."/>
            <person name="Gnanaolivu R."/>
            <person name="Hernandez B."/>
            <person name="Skinner E."/>
            <person name="Javaid M."/>
            <person name="Lee S."/>
            <person name="Li M."/>
            <person name="Ming W."/>
            <person name="Munidasa M."/>
            <person name="Muniz J."/>
            <person name="Nguyen L."/>
            <person name="Hughes D."/>
            <person name="Osuji N."/>
            <person name="Pu L.-L."/>
            <person name="Puazo M."/>
            <person name="Qu C."/>
            <person name="Quiroz J."/>
            <person name="Raj R."/>
            <person name="Weissenberger G."/>
            <person name="Xin Y."/>
            <person name="Zou X."/>
            <person name="Han Y."/>
            <person name="Worley K."/>
            <person name="Muzny D."/>
            <person name="Gibbs R."/>
        </authorList>
    </citation>
    <scope>NUCLEOTIDE SEQUENCE</scope>
    <source>
        <strain evidence="1">Sampled in the wild</strain>
    </source>
</reference>
<dbReference type="Proteomes" id="UP000792457">
    <property type="component" value="Unassembled WGS sequence"/>
</dbReference>
<sequence length="449" mass="50513">MEAIFKILPAREIVPVFHVGVLNTKDLLVLVSAFSALTHRIIALDEHVDAVDFQAIANVVLDSRDHDISTHSDTLISDICPEFPTLEEEFGSYRSSFPTTSLISLNDIQEHSSSPSDILISGICSEILRLEEEDFSTDPTPNNILEPTPSHENTISPSDILISEIFRLEEEDFSVEPTQIYNADSPQVGGGMVGDTSYYSVIRENRSFLRKFRLWGREINISIHPIPSGINPLGWYEELFHSLLNRLKTGLNGSTRGGVTIRNELHPNRDIHIFFRRCDQLEPDVILKRIEKIIQSNKDIFLDGLMNISFQHVDIPLGRAPPRLPGFTDFHSYCKRPTSILVINNEDNLCLPSAICVGMSKHEVAVQDFRRLYKNKHLLRERALVLCRRAGVEIGAEGAGVQEIAIFHCAIPNYHITVFTDFKGRDVIYEGPRYTAGGEKQKLSSPSRG</sequence>
<evidence type="ECO:0000313" key="1">
    <source>
        <dbReference type="EMBL" id="KAG8225719.1"/>
    </source>
</evidence>
<dbReference type="OrthoDB" id="6740702at2759"/>
<comment type="caution">
    <text evidence="1">The sequence shown here is derived from an EMBL/GenBank/DDBJ whole genome shotgun (WGS) entry which is preliminary data.</text>
</comment>
<name>A0A8K0K124_LADFU</name>
<organism evidence="1 2">
    <name type="scientific">Ladona fulva</name>
    <name type="common">Scarce chaser dragonfly</name>
    <name type="synonym">Libellula fulva</name>
    <dbReference type="NCBI Taxonomy" id="123851"/>
    <lineage>
        <taxon>Eukaryota</taxon>
        <taxon>Metazoa</taxon>
        <taxon>Ecdysozoa</taxon>
        <taxon>Arthropoda</taxon>
        <taxon>Hexapoda</taxon>
        <taxon>Insecta</taxon>
        <taxon>Pterygota</taxon>
        <taxon>Palaeoptera</taxon>
        <taxon>Odonata</taxon>
        <taxon>Epiprocta</taxon>
        <taxon>Anisoptera</taxon>
        <taxon>Libelluloidea</taxon>
        <taxon>Libellulidae</taxon>
        <taxon>Ladona</taxon>
    </lineage>
</organism>
<reference evidence="1" key="1">
    <citation type="submission" date="2013-04" db="EMBL/GenBank/DDBJ databases">
        <authorList>
            <person name="Qu J."/>
            <person name="Murali S.C."/>
            <person name="Bandaranaike D."/>
            <person name="Bellair M."/>
            <person name="Blankenburg K."/>
            <person name="Chao H."/>
            <person name="Dinh H."/>
            <person name="Doddapaneni H."/>
            <person name="Downs B."/>
            <person name="Dugan-Rocha S."/>
            <person name="Elkadiri S."/>
            <person name="Gnanaolivu R.D."/>
            <person name="Hernandez B."/>
            <person name="Javaid M."/>
            <person name="Jayaseelan J.C."/>
            <person name="Lee S."/>
            <person name="Li M."/>
            <person name="Ming W."/>
            <person name="Munidasa M."/>
            <person name="Muniz J."/>
            <person name="Nguyen L."/>
            <person name="Ongeri F."/>
            <person name="Osuji N."/>
            <person name="Pu L.-L."/>
            <person name="Puazo M."/>
            <person name="Qu C."/>
            <person name="Quiroz J."/>
            <person name="Raj R."/>
            <person name="Weissenberger G."/>
            <person name="Xin Y."/>
            <person name="Zou X."/>
            <person name="Han Y."/>
            <person name="Richards S."/>
            <person name="Worley K."/>
            <person name="Muzny D."/>
            <person name="Gibbs R."/>
        </authorList>
    </citation>
    <scope>NUCLEOTIDE SEQUENCE</scope>
    <source>
        <strain evidence="1">Sampled in the wild</strain>
    </source>
</reference>